<accession>A0AAJ6XZH5</accession>
<name>A0AAJ6XZH5_POPEU</name>
<evidence type="ECO:0000313" key="2">
    <source>
        <dbReference type="Proteomes" id="UP000694918"/>
    </source>
</evidence>
<dbReference type="RefSeq" id="XP_011036968.1">
    <property type="nucleotide sequence ID" value="XM_011038666.1"/>
</dbReference>
<gene>
    <name evidence="3" type="primary">LOC105134312</name>
</gene>
<feature type="compositionally biased region" description="Polar residues" evidence="1">
    <location>
        <begin position="219"/>
        <end position="230"/>
    </location>
</feature>
<feature type="compositionally biased region" description="Acidic residues" evidence="1">
    <location>
        <begin position="236"/>
        <end position="245"/>
    </location>
</feature>
<reference evidence="3" key="1">
    <citation type="submission" date="2025-08" db="UniProtKB">
        <authorList>
            <consortium name="RefSeq"/>
        </authorList>
    </citation>
    <scope>IDENTIFICATION</scope>
</reference>
<proteinExistence type="predicted"/>
<feature type="region of interest" description="Disordered" evidence="1">
    <location>
        <begin position="219"/>
        <end position="259"/>
    </location>
</feature>
<dbReference type="AlphaFoldDB" id="A0AAJ6XZH5"/>
<keyword evidence="2" id="KW-1185">Reference proteome</keyword>
<feature type="region of interest" description="Disordered" evidence="1">
    <location>
        <begin position="120"/>
        <end position="143"/>
    </location>
</feature>
<protein>
    <submittedName>
        <fullName evidence="3">Uncharacterized protein LOC105134312</fullName>
    </submittedName>
</protein>
<dbReference type="Proteomes" id="UP000694918">
    <property type="component" value="Unplaced"/>
</dbReference>
<sequence length="259" mass="28855">MAKLSVNTLHKKVDSESRLLANFQPWLHVITVIATEPASMASDTDSETGGKTVDLRRTEGVEVLVRVFITFVSCAQVDEYLFLVLFTEGIQYYVRSFKMRCSSWKNRVLVNRLISQLREGNPSEPPHLATSTHGKARDGTWSRGQRCRVNVSEQPSDHTRIWSTLSVSAARSGSGAEARQAERDFNANEQRGIQRISTMLISKDTSAGENVAADLRPSETNGHVFSQCHPSNYVEAGEEDDDDGNEMSIQSTPPYCEEQ</sequence>
<organism evidence="2 3">
    <name type="scientific">Populus euphratica</name>
    <name type="common">Euphrates poplar</name>
    <dbReference type="NCBI Taxonomy" id="75702"/>
    <lineage>
        <taxon>Eukaryota</taxon>
        <taxon>Viridiplantae</taxon>
        <taxon>Streptophyta</taxon>
        <taxon>Embryophyta</taxon>
        <taxon>Tracheophyta</taxon>
        <taxon>Spermatophyta</taxon>
        <taxon>Magnoliopsida</taxon>
        <taxon>eudicotyledons</taxon>
        <taxon>Gunneridae</taxon>
        <taxon>Pentapetalae</taxon>
        <taxon>rosids</taxon>
        <taxon>fabids</taxon>
        <taxon>Malpighiales</taxon>
        <taxon>Salicaceae</taxon>
        <taxon>Saliceae</taxon>
        <taxon>Populus</taxon>
    </lineage>
</organism>
<dbReference type="KEGG" id="peu:105134312"/>
<dbReference type="GeneID" id="105134312"/>
<evidence type="ECO:0000313" key="3">
    <source>
        <dbReference type="RefSeq" id="XP_011036968.1"/>
    </source>
</evidence>
<evidence type="ECO:0000256" key="1">
    <source>
        <dbReference type="SAM" id="MobiDB-lite"/>
    </source>
</evidence>